<evidence type="ECO:0000259" key="3">
    <source>
        <dbReference type="SMART" id="SM00470"/>
    </source>
</evidence>
<dbReference type="EMBL" id="JBHRSK010000026">
    <property type="protein sequence ID" value="MFC2970520.1"/>
    <property type="molecule type" value="Genomic_DNA"/>
</dbReference>
<evidence type="ECO:0000313" key="4">
    <source>
        <dbReference type="EMBL" id="MFC2970520.1"/>
    </source>
</evidence>
<feature type="region of interest" description="Disordered" evidence="2">
    <location>
        <begin position="1"/>
        <end position="25"/>
    </location>
</feature>
<dbReference type="SMART" id="SM00470">
    <property type="entry name" value="ParB"/>
    <property type="match status" value="1"/>
</dbReference>
<dbReference type="Gene3D" id="1.10.10.2830">
    <property type="match status" value="1"/>
</dbReference>
<dbReference type="CDD" id="cd16405">
    <property type="entry name" value="RepB_like_N"/>
    <property type="match status" value="1"/>
</dbReference>
<dbReference type="InterPro" id="IPR036086">
    <property type="entry name" value="ParB/Sulfiredoxin_sf"/>
</dbReference>
<dbReference type="InterPro" id="IPR037972">
    <property type="entry name" value="RepB_N"/>
</dbReference>
<sequence>MARKDLLKGLMEGAGEPDRPARVDAARPRYSTGAIGAVSQSIAELKSRSVAEIEPDLIETAGVRDRLEDHPDEIEALTESIREYGQQVPVLVRPHPDNPERYQIVYGRRRLAALRRLGQPVKAMVRSLDDRELVIAQGQENAARKDLSFVEKAIFAGQMRDAGYERKIICDALHVDKTLISRMLSVADRVPLTLIEAIGAAPGIGRERWLALADLMERGAELDKAVALARIDAPSDKRFEAVMKGLMLAPKAAPSPAPLQAVTDGDGNEIARVSRKNGSVTLILREAKAQGFERWLVEHLEEIHRDWKKHRGE</sequence>
<dbReference type="InterPro" id="IPR004437">
    <property type="entry name" value="ParB/RepB/Spo0J"/>
</dbReference>
<dbReference type="InterPro" id="IPR011111">
    <property type="entry name" value="Plasmid_RepB"/>
</dbReference>
<reference evidence="5" key="1">
    <citation type="journal article" date="2019" name="Int. J. Syst. Evol. Microbiol.">
        <title>The Global Catalogue of Microorganisms (GCM) 10K type strain sequencing project: providing services to taxonomists for standard genome sequencing and annotation.</title>
        <authorList>
            <consortium name="The Broad Institute Genomics Platform"/>
            <consortium name="The Broad Institute Genome Sequencing Center for Infectious Disease"/>
            <person name="Wu L."/>
            <person name="Ma J."/>
        </authorList>
    </citation>
    <scope>NUCLEOTIDE SEQUENCE [LARGE SCALE GENOMIC DNA]</scope>
    <source>
        <strain evidence="5">KCTC 62192</strain>
    </source>
</reference>
<dbReference type="Proteomes" id="UP001595443">
    <property type="component" value="Unassembled WGS sequence"/>
</dbReference>
<evidence type="ECO:0000256" key="2">
    <source>
        <dbReference type="SAM" id="MobiDB-lite"/>
    </source>
</evidence>
<dbReference type="Pfam" id="PF02195">
    <property type="entry name" value="ParB_N"/>
    <property type="match status" value="1"/>
</dbReference>
<name>A0ABV7AML8_9RHOB</name>
<evidence type="ECO:0000256" key="1">
    <source>
        <dbReference type="ARBA" id="ARBA00006295"/>
    </source>
</evidence>
<dbReference type="PANTHER" id="PTHR33375">
    <property type="entry name" value="CHROMOSOME-PARTITIONING PROTEIN PARB-RELATED"/>
    <property type="match status" value="1"/>
</dbReference>
<dbReference type="SUPFAM" id="SSF109709">
    <property type="entry name" value="KorB DNA-binding domain-like"/>
    <property type="match status" value="1"/>
</dbReference>
<dbReference type="PANTHER" id="PTHR33375:SF1">
    <property type="entry name" value="CHROMOSOME-PARTITIONING PROTEIN PARB-RELATED"/>
    <property type="match status" value="1"/>
</dbReference>
<feature type="domain" description="ParB-like N-terminal" evidence="3">
    <location>
        <begin position="51"/>
        <end position="142"/>
    </location>
</feature>
<feature type="compositionally biased region" description="Basic and acidic residues" evidence="2">
    <location>
        <begin position="16"/>
        <end position="25"/>
    </location>
</feature>
<comment type="caution">
    <text evidence="4">The sequence shown here is derived from an EMBL/GenBank/DDBJ whole genome shotgun (WGS) entry which is preliminary data.</text>
</comment>
<dbReference type="Gene3D" id="3.90.1530.30">
    <property type="match status" value="1"/>
</dbReference>
<dbReference type="NCBIfam" id="TIGR00180">
    <property type="entry name" value="parB_part"/>
    <property type="match status" value="1"/>
</dbReference>
<gene>
    <name evidence="4" type="primary">repB</name>
    <name evidence="4" type="ORF">ACFOES_20680</name>
</gene>
<protein>
    <submittedName>
        <fullName evidence="4">Plasmid partitioning protein RepB</fullName>
    </submittedName>
</protein>
<dbReference type="NCBIfam" id="TIGR03454">
    <property type="entry name" value="partition_RepB"/>
    <property type="match status" value="1"/>
</dbReference>
<dbReference type="InterPro" id="IPR050336">
    <property type="entry name" value="Chromosome_partition/occlusion"/>
</dbReference>
<organism evidence="4 5">
    <name type="scientific">Acidimangrovimonas pyrenivorans</name>
    <dbReference type="NCBI Taxonomy" id="2030798"/>
    <lineage>
        <taxon>Bacteria</taxon>
        <taxon>Pseudomonadati</taxon>
        <taxon>Pseudomonadota</taxon>
        <taxon>Alphaproteobacteria</taxon>
        <taxon>Rhodobacterales</taxon>
        <taxon>Paracoccaceae</taxon>
        <taxon>Acidimangrovimonas</taxon>
    </lineage>
</organism>
<dbReference type="InterPro" id="IPR003115">
    <property type="entry name" value="ParB_N"/>
</dbReference>
<proteinExistence type="inferred from homology"/>
<keyword evidence="5" id="KW-1185">Reference proteome</keyword>
<dbReference type="RefSeq" id="WP_377835559.1">
    <property type="nucleotide sequence ID" value="NZ_JBHRSK010000026.1"/>
</dbReference>
<accession>A0ABV7AML8</accession>
<dbReference type="SUPFAM" id="SSF110849">
    <property type="entry name" value="ParB/Sulfiredoxin"/>
    <property type="match status" value="1"/>
</dbReference>
<dbReference type="InterPro" id="IPR017819">
    <property type="entry name" value="Plasmid_partition_RepB"/>
</dbReference>
<dbReference type="Pfam" id="PF07506">
    <property type="entry name" value="RepB"/>
    <property type="match status" value="1"/>
</dbReference>
<evidence type="ECO:0000313" key="5">
    <source>
        <dbReference type="Proteomes" id="UP001595443"/>
    </source>
</evidence>
<comment type="similarity">
    <text evidence="1">Belongs to the ParB family.</text>
</comment>